<comment type="caution">
    <text evidence="4">The sequence shown here is derived from an EMBL/GenBank/DDBJ whole genome shotgun (WGS) entry which is preliminary data.</text>
</comment>
<keyword evidence="1" id="KW-0175">Coiled coil</keyword>
<evidence type="ECO:0000256" key="2">
    <source>
        <dbReference type="SAM" id="Phobius"/>
    </source>
</evidence>
<evidence type="ECO:0000313" key="5">
    <source>
        <dbReference type="Proteomes" id="UP000692954"/>
    </source>
</evidence>
<gene>
    <name evidence="4" type="ORF">PSON_ATCC_30995.1.T1600034</name>
</gene>
<reference evidence="4" key="1">
    <citation type="submission" date="2021-01" db="EMBL/GenBank/DDBJ databases">
        <authorList>
            <consortium name="Genoscope - CEA"/>
            <person name="William W."/>
        </authorList>
    </citation>
    <scope>NUCLEOTIDE SEQUENCE</scope>
</reference>
<keyword evidence="5" id="KW-1185">Reference proteome</keyword>
<accession>A0A8S1RE55</accession>
<feature type="transmembrane region" description="Helical" evidence="2">
    <location>
        <begin position="689"/>
        <end position="706"/>
    </location>
</feature>
<dbReference type="PROSITE" id="PS50192">
    <property type="entry name" value="T_SNARE"/>
    <property type="match status" value="1"/>
</dbReference>
<keyword evidence="2" id="KW-0812">Transmembrane</keyword>
<sequence length="712" mass="83809">MKKSYCSIHDQEEERYICVHPICLKKADNKLCCVQCFTTSHRKKKLDQHQFISVSELQKKADRNYQSLIQHFNDLIEKNAAVQTDIERKLQELLNSIVTWQSNQKKMFNDVADYSNSVLTYNISKADQLFKNPSLDTYIYFYIIDLQKIEISNQEITKQSLRNLQYQLQDIEAKRDILVTQTTYFKKENFLKFKQMDYLIEINNLNDFEFQKCSKHLSKMKMLCTHPKCLQNPQNNLQCLNCIQEEHQEHYIQKYVQPIAIIQKEQTEKISLIQELKNKFCQDILGSMDKNFTKINQNQEIYYKNFENLKEKGIFLELQQLSLVQNSKNSTYIFDNIDLDLLQITKDQIQKEYMSLYYNFETKFSTIFEEKVNDDLQFCTELDQNSKRFFKYVINLEQELQICQQKLENQQQPIQNKITMTNENPVDEEIQIQKQIKAENYFQEIKFSIEKLDRKLQDIQVKEEVQKGIQKLDLLQTNLNNLNVTINDVKKNTQISNTKLTCLNSNQNEFDAQFKELKNNASNQSIKLQNISSSINAIDVEIKNVKTTTTNQNSKLLNLGQNVNTLDLAIKDIKQINSNQDTQFQKLEQNIKALEVVIQDLRLNTINQNSKLQSLNQSISNFSETTNSIQNTKFQTLNSDINSLDEVIQDINTMTIKQNNKLSDLDSNINNLNLEIKKVEMSIYKKTQLQYLIGFFGFIFLALIITKKMHQA</sequence>
<dbReference type="Proteomes" id="UP000692954">
    <property type="component" value="Unassembled WGS sequence"/>
</dbReference>
<feature type="domain" description="T-SNARE coiled-coil homology" evidence="3">
    <location>
        <begin position="624"/>
        <end position="686"/>
    </location>
</feature>
<proteinExistence type="predicted"/>
<protein>
    <recommendedName>
        <fullName evidence="3">t-SNARE coiled-coil homology domain-containing protein</fullName>
    </recommendedName>
</protein>
<keyword evidence="2" id="KW-1133">Transmembrane helix</keyword>
<organism evidence="4 5">
    <name type="scientific">Paramecium sonneborni</name>
    <dbReference type="NCBI Taxonomy" id="65129"/>
    <lineage>
        <taxon>Eukaryota</taxon>
        <taxon>Sar</taxon>
        <taxon>Alveolata</taxon>
        <taxon>Ciliophora</taxon>
        <taxon>Intramacronucleata</taxon>
        <taxon>Oligohymenophorea</taxon>
        <taxon>Peniculida</taxon>
        <taxon>Parameciidae</taxon>
        <taxon>Paramecium</taxon>
    </lineage>
</organism>
<dbReference type="EMBL" id="CAJJDN010000160">
    <property type="protein sequence ID" value="CAD8125572.1"/>
    <property type="molecule type" value="Genomic_DNA"/>
</dbReference>
<feature type="coiled-coil region" evidence="1">
    <location>
        <begin position="570"/>
        <end position="604"/>
    </location>
</feature>
<dbReference type="AlphaFoldDB" id="A0A8S1RE55"/>
<evidence type="ECO:0000259" key="3">
    <source>
        <dbReference type="PROSITE" id="PS50192"/>
    </source>
</evidence>
<evidence type="ECO:0000256" key="1">
    <source>
        <dbReference type="SAM" id="Coils"/>
    </source>
</evidence>
<name>A0A8S1RE55_9CILI</name>
<dbReference type="OrthoDB" id="309670at2759"/>
<dbReference type="InterPro" id="IPR000727">
    <property type="entry name" value="T_SNARE_dom"/>
</dbReference>
<keyword evidence="2" id="KW-0472">Membrane</keyword>
<evidence type="ECO:0000313" key="4">
    <source>
        <dbReference type="EMBL" id="CAD8125572.1"/>
    </source>
</evidence>